<dbReference type="PROSITE" id="PS50888">
    <property type="entry name" value="BHLH"/>
    <property type="match status" value="1"/>
</dbReference>
<evidence type="ECO:0000256" key="4">
    <source>
        <dbReference type="ARBA" id="ARBA00023163"/>
    </source>
</evidence>
<accession>A0AB40C8I7</accession>
<dbReference type="Pfam" id="PF00010">
    <property type="entry name" value="HLH"/>
    <property type="match status" value="1"/>
</dbReference>
<evidence type="ECO:0000256" key="3">
    <source>
        <dbReference type="ARBA" id="ARBA00023015"/>
    </source>
</evidence>
<dbReference type="InterPro" id="IPR051358">
    <property type="entry name" value="TF_AMS/ICE1/BHLH6-like"/>
</dbReference>
<dbReference type="InterPro" id="IPR036638">
    <property type="entry name" value="HLH_DNA-bd_sf"/>
</dbReference>
<protein>
    <submittedName>
        <fullName evidence="9">Transcription factor bHLH93-like</fullName>
    </submittedName>
</protein>
<keyword evidence="5" id="KW-0539">Nucleus</keyword>
<dbReference type="InterPro" id="IPR011598">
    <property type="entry name" value="bHLH_dom"/>
</dbReference>
<sequence length="302" mass="33932">MEEVEEQHAFLEELLALRRDTWDLSSFFLPLSTPPPDFFFFSSPPELSTFPPSLPPPPPPSLPPPPSSSSSSFTGFNSTFDSFSQFYQDPITTPDLHPFSSPPLLTDHCLTDPHPFLVSRSRKRKPDGAPSKNLMAERRRRKRLNDRLSLLRSIVPKITKMDRTSILGDTIDYMKELLERIKNLSEEMAQFGFDNSKLLNIFKEMNSDDVSVKNSPPKFDVERRDGDTRIEICCTGKPGLLLSTLDSLEVLGLDIQQCVISCFNDFGLQASCSEDVEKRSGMACEEIKQALFRSAGYGGKGL</sequence>
<keyword evidence="8" id="KW-1185">Reference proteome</keyword>
<name>A0AB40C8I7_DIOCR</name>
<gene>
    <name evidence="9" type="primary">LOC120272365</name>
</gene>
<feature type="region of interest" description="Disordered" evidence="6">
    <location>
        <begin position="49"/>
        <end position="73"/>
    </location>
</feature>
<proteinExistence type="inferred from homology"/>
<evidence type="ECO:0000256" key="1">
    <source>
        <dbReference type="ARBA" id="ARBA00004123"/>
    </source>
</evidence>
<dbReference type="PANTHER" id="PTHR31945:SF15">
    <property type="entry name" value="TRANSCRIPTION FACTOR BHLH61-RELATED"/>
    <property type="match status" value="1"/>
</dbReference>
<dbReference type="Gene3D" id="4.10.280.10">
    <property type="entry name" value="Helix-loop-helix DNA-binding domain"/>
    <property type="match status" value="1"/>
</dbReference>
<dbReference type="AlphaFoldDB" id="A0AB40C8I7"/>
<evidence type="ECO:0000256" key="5">
    <source>
        <dbReference type="ARBA" id="ARBA00023242"/>
    </source>
</evidence>
<comment type="subcellular location">
    <subcellularLocation>
        <location evidence="1">Nucleus</location>
    </subcellularLocation>
</comment>
<feature type="domain" description="BHLH" evidence="7">
    <location>
        <begin position="128"/>
        <end position="177"/>
    </location>
</feature>
<organism evidence="8 9">
    <name type="scientific">Dioscorea cayennensis subsp. rotundata</name>
    <name type="common">White Guinea yam</name>
    <name type="synonym">Dioscorea rotundata</name>
    <dbReference type="NCBI Taxonomy" id="55577"/>
    <lineage>
        <taxon>Eukaryota</taxon>
        <taxon>Viridiplantae</taxon>
        <taxon>Streptophyta</taxon>
        <taxon>Embryophyta</taxon>
        <taxon>Tracheophyta</taxon>
        <taxon>Spermatophyta</taxon>
        <taxon>Magnoliopsida</taxon>
        <taxon>Liliopsida</taxon>
        <taxon>Dioscoreales</taxon>
        <taxon>Dioscoreaceae</taxon>
        <taxon>Dioscorea</taxon>
    </lineage>
</organism>
<dbReference type="InterPro" id="IPR054502">
    <property type="entry name" value="bHLH-TF_ACT-like_plant"/>
</dbReference>
<dbReference type="PANTHER" id="PTHR31945">
    <property type="entry name" value="TRANSCRIPTION FACTOR SCREAM2-RELATED"/>
    <property type="match status" value="1"/>
</dbReference>
<evidence type="ECO:0000313" key="9">
    <source>
        <dbReference type="RefSeq" id="XP_039135117.1"/>
    </source>
</evidence>
<dbReference type="GO" id="GO:0003700">
    <property type="term" value="F:DNA-binding transcription factor activity"/>
    <property type="evidence" value="ECO:0007669"/>
    <property type="project" value="TreeGrafter"/>
</dbReference>
<evidence type="ECO:0000256" key="2">
    <source>
        <dbReference type="ARBA" id="ARBA00005510"/>
    </source>
</evidence>
<evidence type="ECO:0000256" key="6">
    <source>
        <dbReference type="SAM" id="MobiDB-lite"/>
    </source>
</evidence>
<dbReference type="GeneID" id="120272365"/>
<keyword evidence="3" id="KW-0805">Transcription regulation</keyword>
<evidence type="ECO:0000259" key="7">
    <source>
        <dbReference type="PROSITE" id="PS50888"/>
    </source>
</evidence>
<dbReference type="GO" id="GO:0043565">
    <property type="term" value="F:sequence-specific DNA binding"/>
    <property type="evidence" value="ECO:0007669"/>
    <property type="project" value="TreeGrafter"/>
</dbReference>
<keyword evidence="4" id="KW-0804">Transcription</keyword>
<dbReference type="GO" id="GO:0046983">
    <property type="term" value="F:protein dimerization activity"/>
    <property type="evidence" value="ECO:0007669"/>
    <property type="project" value="InterPro"/>
</dbReference>
<dbReference type="SUPFAM" id="SSF47459">
    <property type="entry name" value="HLH, helix-loop-helix DNA-binding domain"/>
    <property type="match status" value="1"/>
</dbReference>
<reference evidence="9" key="1">
    <citation type="submission" date="2025-08" db="UniProtKB">
        <authorList>
            <consortium name="RefSeq"/>
        </authorList>
    </citation>
    <scope>IDENTIFICATION</scope>
</reference>
<dbReference type="Pfam" id="PF22754">
    <property type="entry name" value="bHLH-TF_ACT-like_plant"/>
    <property type="match status" value="1"/>
</dbReference>
<dbReference type="SMART" id="SM00353">
    <property type="entry name" value="HLH"/>
    <property type="match status" value="1"/>
</dbReference>
<comment type="similarity">
    <text evidence="2">Belongs to the bHLH protein family.</text>
</comment>
<evidence type="ECO:0000313" key="8">
    <source>
        <dbReference type="Proteomes" id="UP001515500"/>
    </source>
</evidence>
<dbReference type="GO" id="GO:0005634">
    <property type="term" value="C:nucleus"/>
    <property type="evidence" value="ECO:0007669"/>
    <property type="project" value="UniProtKB-SubCell"/>
</dbReference>
<feature type="compositionally biased region" description="Pro residues" evidence="6">
    <location>
        <begin position="52"/>
        <end position="67"/>
    </location>
</feature>
<dbReference type="Proteomes" id="UP001515500">
    <property type="component" value="Chromosome 11"/>
</dbReference>
<dbReference type="RefSeq" id="XP_039135117.1">
    <property type="nucleotide sequence ID" value="XM_039279183.1"/>
</dbReference>